<feature type="domain" description="U-box" evidence="9">
    <location>
        <begin position="276"/>
        <end position="350"/>
    </location>
</feature>
<dbReference type="STRING" id="1088818.A0A2I0AQ34"/>
<dbReference type="InterPro" id="IPR057623">
    <property type="entry name" value="PUB12-19-like_N"/>
</dbReference>
<evidence type="ECO:0000256" key="5">
    <source>
        <dbReference type="ARBA" id="ARBA00022737"/>
    </source>
</evidence>
<dbReference type="InterPro" id="IPR045210">
    <property type="entry name" value="RING-Ubox_PUB"/>
</dbReference>
<reference evidence="10 11" key="1">
    <citation type="journal article" date="2017" name="Nature">
        <title>The Apostasia genome and the evolution of orchids.</title>
        <authorList>
            <person name="Zhang G.Q."/>
            <person name="Liu K.W."/>
            <person name="Li Z."/>
            <person name="Lohaus R."/>
            <person name="Hsiao Y.Y."/>
            <person name="Niu S.C."/>
            <person name="Wang J.Y."/>
            <person name="Lin Y.C."/>
            <person name="Xu Q."/>
            <person name="Chen L.J."/>
            <person name="Yoshida K."/>
            <person name="Fujiwara S."/>
            <person name="Wang Z.W."/>
            <person name="Zhang Y.Q."/>
            <person name="Mitsuda N."/>
            <person name="Wang M."/>
            <person name="Liu G.H."/>
            <person name="Pecoraro L."/>
            <person name="Huang H.X."/>
            <person name="Xiao X.J."/>
            <person name="Lin M."/>
            <person name="Wu X.Y."/>
            <person name="Wu W.L."/>
            <person name="Chen Y.Y."/>
            <person name="Chang S.B."/>
            <person name="Sakamoto S."/>
            <person name="Ohme-Takagi M."/>
            <person name="Yagi M."/>
            <person name="Zeng S.J."/>
            <person name="Shen C.Y."/>
            <person name="Yeh C.M."/>
            <person name="Luo Y.B."/>
            <person name="Tsai W.C."/>
            <person name="Van de Peer Y."/>
            <person name="Liu Z.J."/>
        </authorList>
    </citation>
    <scope>NUCLEOTIDE SEQUENCE [LARGE SCALE GENOMIC DNA]</scope>
    <source>
        <strain evidence="11">cv. Shenzhen</strain>
        <tissue evidence="10">Stem</tissue>
    </source>
</reference>
<evidence type="ECO:0000256" key="4">
    <source>
        <dbReference type="ARBA" id="ARBA00022679"/>
    </source>
</evidence>
<dbReference type="CDD" id="cd16664">
    <property type="entry name" value="RING-Ubox_PUB"/>
    <property type="match status" value="1"/>
</dbReference>
<dbReference type="EC" id="2.3.2.27" evidence="3"/>
<dbReference type="InterPro" id="IPR058678">
    <property type="entry name" value="ARM_PUB"/>
</dbReference>
<dbReference type="InterPro" id="IPR011989">
    <property type="entry name" value="ARM-like"/>
</dbReference>
<feature type="repeat" description="ARM" evidence="7">
    <location>
        <begin position="420"/>
        <end position="462"/>
    </location>
</feature>
<keyword evidence="11" id="KW-1185">Reference proteome</keyword>
<dbReference type="AlphaFoldDB" id="A0A2I0AQ34"/>
<feature type="region of interest" description="Disordered" evidence="8">
    <location>
        <begin position="1"/>
        <end position="24"/>
    </location>
</feature>
<dbReference type="FunFam" id="3.30.40.10:FF:000114">
    <property type="entry name" value="RING-type E3 ubiquitin transferase"/>
    <property type="match status" value="1"/>
</dbReference>
<proteinExistence type="predicted"/>
<evidence type="ECO:0000259" key="9">
    <source>
        <dbReference type="PROSITE" id="PS51698"/>
    </source>
</evidence>
<dbReference type="Pfam" id="PF04564">
    <property type="entry name" value="U-box"/>
    <property type="match status" value="1"/>
</dbReference>
<dbReference type="Gene3D" id="3.30.40.10">
    <property type="entry name" value="Zinc/RING finger domain, C3HC4 (zinc finger)"/>
    <property type="match status" value="1"/>
</dbReference>
<keyword evidence="5" id="KW-0677">Repeat</keyword>
<dbReference type="EMBL" id="KZ451961">
    <property type="protein sequence ID" value="PKA57635.1"/>
    <property type="molecule type" value="Genomic_DNA"/>
</dbReference>
<dbReference type="Pfam" id="PF25598">
    <property type="entry name" value="ARM_PUB"/>
    <property type="match status" value="1"/>
</dbReference>
<evidence type="ECO:0000256" key="1">
    <source>
        <dbReference type="ARBA" id="ARBA00000900"/>
    </source>
</evidence>
<dbReference type="PROSITE" id="PS50176">
    <property type="entry name" value="ARM_REPEAT"/>
    <property type="match status" value="1"/>
</dbReference>
<dbReference type="Pfam" id="PF25368">
    <property type="entry name" value="PUB10_N"/>
    <property type="match status" value="1"/>
</dbReference>
<protein>
    <recommendedName>
        <fullName evidence="3">RING-type E3 ubiquitin transferase</fullName>
        <ecNumber evidence="3">2.3.2.27</ecNumber>
    </recommendedName>
</protein>
<dbReference type="PANTHER" id="PTHR23315:SF63">
    <property type="entry name" value="U-BOX DOMAIN-CONTAINING PROTEIN 16"/>
    <property type="match status" value="1"/>
</dbReference>
<dbReference type="PROSITE" id="PS51698">
    <property type="entry name" value="U_BOX"/>
    <property type="match status" value="1"/>
</dbReference>
<evidence type="ECO:0000256" key="7">
    <source>
        <dbReference type="PROSITE-ProRule" id="PRU00259"/>
    </source>
</evidence>
<dbReference type="SUPFAM" id="SSF57850">
    <property type="entry name" value="RING/U-box"/>
    <property type="match status" value="1"/>
</dbReference>
<dbReference type="SUPFAM" id="SSF48371">
    <property type="entry name" value="ARM repeat"/>
    <property type="match status" value="1"/>
</dbReference>
<comment type="catalytic activity">
    <reaction evidence="1">
        <text>S-ubiquitinyl-[E2 ubiquitin-conjugating enzyme]-L-cysteine + [acceptor protein]-L-lysine = [E2 ubiquitin-conjugating enzyme]-L-cysteine + N(6)-ubiquitinyl-[acceptor protein]-L-lysine.</text>
        <dbReference type="EC" id="2.3.2.27"/>
    </reaction>
</comment>
<evidence type="ECO:0000256" key="6">
    <source>
        <dbReference type="ARBA" id="ARBA00022786"/>
    </source>
</evidence>
<evidence type="ECO:0000256" key="3">
    <source>
        <dbReference type="ARBA" id="ARBA00012483"/>
    </source>
</evidence>
<dbReference type="Proteomes" id="UP000236161">
    <property type="component" value="Unassembled WGS sequence"/>
</dbReference>
<sequence>MAEFSSSPSDPLPSSPTSRYPTDAPCDGDLLRSLLRLSREISLFDAPCRLLRRHFASIACKAKILSVLFEELLLRETQGESSGDLQRSASLCLREILVVLQRFKALLGDCSTRSRMRLLLQVELLAIDFHELTLDLCTLLDILPLPDLQLSEDVRDLVDLLRRQCRRSSLAVDPADAALRCEILAMIQEIEREVVPDLSRLGSIFHGLRLDDARSCRNEIECLEREIGDRILEKWASAMIALVGLVRYAKCVLYGASTPRSESSAGKFAFSDPDPGVPPDFRCPISLELMRDPVVVASGQTYDRSSITRWISAGHATCPKTGQALAHTNLIPNRALRSLISRWCSEQSIQFDGVDPSIGEPVAAAGANKAALEAMRMTAAFLVQKLASSPSTEAANRVVHELRQLAKTGSDNRSFIAEAGGIPLLLPFLSSEDPNLQLNAVTALLNLSMLEANKKRIMHADGGVDAVTNVLAYGVTWRAKENAAATLLSLSSVHVYRRRLGRNERVVAELVVLVRTGPAATKKDALAAILSLASDRENIPRLLEGCVVDAALEAVATPDASEEAVAVLAAMARRGAASEVLDADGSIAKLVQVLRRGSDQARENAAATLVLLCRRVGAKAVSELARMPGIEWVIYELMESGTLRGRRKAAALGRICRRWVAAMEEADWMARLSTASISAPTTAAQS</sequence>
<dbReference type="OrthoDB" id="629492at2759"/>
<dbReference type="PANTHER" id="PTHR23315">
    <property type="entry name" value="U BOX DOMAIN-CONTAINING"/>
    <property type="match status" value="1"/>
</dbReference>
<evidence type="ECO:0000256" key="2">
    <source>
        <dbReference type="ARBA" id="ARBA00004906"/>
    </source>
</evidence>
<evidence type="ECO:0000313" key="11">
    <source>
        <dbReference type="Proteomes" id="UP000236161"/>
    </source>
</evidence>
<dbReference type="SMART" id="SM00504">
    <property type="entry name" value="Ubox"/>
    <property type="match status" value="1"/>
</dbReference>
<dbReference type="InterPro" id="IPR013083">
    <property type="entry name" value="Znf_RING/FYVE/PHD"/>
</dbReference>
<dbReference type="InterPro" id="IPR016024">
    <property type="entry name" value="ARM-type_fold"/>
</dbReference>
<name>A0A2I0AQ34_9ASPA</name>
<dbReference type="GO" id="GO:0061630">
    <property type="term" value="F:ubiquitin protein ligase activity"/>
    <property type="evidence" value="ECO:0007669"/>
    <property type="project" value="UniProtKB-EC"/>
</dbReference>
<organism evidence="10 11">
    <name type="scientific">Apostasia shenzhenica</name>
    <dbReference type="NCBI Taxonomy" id="1088818"/>
    <lineage>
        <taxon>Eukaryota</taxon>
        <taxon>Viridiplantae</taxon>
        <taxon>Streptophyta</taxon>
        <taxon>Embryophyta</taxon>
        <taxon>Tracheophyta</taxon>
        <taxon>Spermatophyta</taxon>
        <taxon>Magnoliopsida</taxon>
        <taxon>Liliopsida</taxon>
        <taxon>Asparagales</taxon>
        <taxon>Orchidaceae</taxon>
        <taxon>Apostasioideae</taxon>
        <taxon>Apostasia</taxon>
    </lineage>
</organism>
<dbReference type="UniPathway" id="UPA00143"/>
<dbReference type="InterPro" id="IPR000225">
    <property type="entry name" value="Armadillo"/>
</dbReference>
<gene>
    <name evidence="10" type="primary">PUB16</name>
    <name evidence="10" type="ORF">AXF42_Ash016681</name>
</gene>
<comment type="pathway">
    <text evidence="2">Protein modification; protein ubiquitination.</text>
</comment>
<dbReference type="GO" id="GO:0016567">
    <property type="term" value="P:protein ubiquitination"/>
    <property type="evidence" value="ECO:0007669"/>
    <property type="project" value="UniProtKB-UniPathway"/>
</dbReference>
<accession>A0A2I0AQ34</accession>
<keyword evidence="4" id="KW-0808">Transferase</keyword>
<dbReference type="Gene3D" id="1.25.10.10">
    <property type="entry name" value="Leucine-rich Repeat Variant"/>
    <property type="match status" value="2"/>
</dbReference>
<dbReference type="SMART" id="SM00185">
    <property type="entry name" value="ARM"/>
    <property type="match status" value="2"/>
</dbReference>
<evidence type="ECO:0000256" key="8">
    <source>
        <dbReference type="SAM" id="MobiDB-lite"/>
    </source>
</evidence>
<keyword evidence="6" id="KW-0833">Ubl conjugation pathway</keyword>
<evidence type="ECO:0000313" key="10">
    <source>
        <dbReference type="EMBL" id="PKA57635.1"/>
    </source>
</evidence>
<dbReference type="InterPro" id="IPR003613">
    <property type="entry name" value="Ubox_domain"/>
</dbReference>